<organism evidence="2 3">
    <name type="scientific">Cyanobium gracile (strain ATCC 27147 / PCC 6307)</name>
    <dbReference type="NCBI Taxonomy" id="292564"/>
    <lineage>
        <taxon>Bacteria</taxon>
        <taxon>Bacillati</taxon>
        <taxon>Cyanobacteriota</taxon>
        <taxon>Cyanophyceae</taxon>
        <taxon>Synechococcales</taxon>
        <taxon>Prochlorococcaceae</taxon>
        <taxon>Cyanobium</taxon>
    </lineage>
</organism>
<dbReference type="KEGG" id="cgc:Cyagr_1255"/>
<dbReference type="PANTHER" id="PTHR43058:SF1">
    <property type="entry name" value="DUF427 DOMAIN-CONTAINING PROTEIN"/>
    <property type="match status" value="1"/>
</dbReference>
<dbReference type="PATRIC" id="fig|292564.3.peg.1202"/>
<dbReference type="eggNOG" id="COG2343">
    <property type="taxonomic scope" value="Bacteria"/>
</dbReference>
<name>K9P4X2_CYAGP</name>
<feature type="domain" description="DUF427" evidence="1">
    <location>
        <begin position="21"/>
        <end position="117"/>
    </location>
</feature>
<dbReference type="STRING" id="292564.Cyagr_1255"/>
<dbReference type="RefSeq" id="WP_015108885.1">
    <property type="nucleotide sequence ID" value="NC_019675.1"/>
</dbReference>
<dbReference type="OrthoDB" id="9815163at2"/>
<dbReference type="Gene3D" id="2.170.150.40">
    <property type="entry name" value="Domain of unknown function (DUF427)"/>
    <property type="match status" value="1"/>
</dbReference>
<dbReference type="HOGENOM" id="CLU_103537_0_0_3"/>
<dbReference type="AlphaFoldDB" id="K9P4X2"/>
<dbReference type="EMBL" id="CP003495">
    <property type="protein sequence ID" value="AFY28432.1"/>
    <property type="molecule type" value="Genomic_DNA"/>
</dbReference>
<dbReference type="Pfam" id="PF04248">
    <property type="entry name" value="NTP_transf_9"/>
    <property type="match status" value="1"/>
</dbReference>
<dbReference type="PANTHER" id="PTHR43058">
    <property type="entry name" value="SLR0655 PROTEIN"/>
    <property type="match status" value="1"/>
</dbReference>
<dbReference type="InterPro" id="IPR038694">
    <property type="entry name" value="DUF427_sf"/>
</dbReference>
<protein>
    <recommendedName>
        <fullName evidence="1">DUF427 domain-containing protein</fullName>
    </recommendedName>
</protein>
<evidence type="ECO:0000313" key="3">
    <source>
        <dbReference type="Proteomes" id="UP000010388"/>
    </source>
</evidence>
<reference evidence="3" key="1">
    <citation type="journal article" date="2013" name="Proc. Natl. Acad. Sci. U.S.A.">
        <title>Improving the coverage of the cyanobacterial phylum using diversity-driven genome sequencing.</title>
        <authorList>
            <person name="Shih P.M."/>
            <person name="Wu D."/>
            <person name="Latifi A."/>
            <person name="Axen S.D."/>
            <person name="Fewer D.P."/>
            <person name="Talla E."/>
            <person name="Calteau A."/>
            <person name="Cai F."/>
            <person name="Tandeau de Marsac N."/>
            <person name="Rippka R."/>
            <person name="Herdman M."/>
            <person name="Sivonen K."/>
            <person name="Coursin T."/>
            <person name="Laurent T."/>
            <person name="Goodwin L."/>
            <person name="Nolan M."/>
            <person name="Davenport K.W."/>
            <person name="Han C.S."/>
            <person name="Rubin E.M."/>
            <person name="Eisen J.A."/>
            <person name="Woyke T."/>
            <person name="Gugger M."/>
            <person name="Kerfeld C.A."/>
        </authorList>
    </citation>
    <scope>NUCLEOTIDE SEQUENCE [LARGE SCALE GENOMIC DNA]</scope>
    <source>
        <strain evidence="3">ATCC 27147 / PCC 6307</strain>
    </source>
</reference>
<dbReference type="InterPro" id="IPR007361">
    <property type="entry name" value="DUF427"/>
</dbReference>
<gene>
    <name evidence="2" type="ordered locus">Cyagr_1255</name>
</gene>
<evidence type="ECO:0000313" key="2">
    <source>
        <dbReference type="EMBL" id="AFY28432.1"/>
    </source>
</evidence>
<proteinExistence type="predicted"/>
<sequence length="160" mass="17623">MAEAVAAYPRPPALLPCNRHVRVEALGRVLCDTHRSLRVLETYHPPVFYLCPEDLDLTLLEPAAGSSFCEWKGVARYFDLVAPDDAGGERRLRRALWSYPSPTPAFEPLAGWLACYPALMDGCWVDGERVIPQPGGFYGGWITSDVEGPFKGDPAHPGLI</sequence>
<accession>K9P4X2</accession>
<dbReference type="Proteomes" id="UP000010388">
    <property type="component" value="Chromosome"/>
</dbReference>
<evidence type="ECO:0000259" key="1">
    <source>
        <dbReference type="Pfam" id="PF04248"/>
    </source>
</evidence>